<dbReference type="InterPro" id="IPR008920">
    <property type="entry name" value="TF_FadR/GntR_C"/>
</dbReference>
<keyword evidence="2" id="KW-0238">DNA-binding</keyword>
<protein>
    <submittedName>
        <fullName evidence="5">FCD domain-containing protein</fullName>
    </submittedName>
</protein>
<dbReference type="PANTHER" id="PTHR43537:SF24">
    <property type="entry name" value="GLUCONATE OPERON TRANSCRIPTIONAL REPRESSOR"/>
    <property type="match status" value="1"/>
</dbReference>
<dbReference type="SUPFAM" id="SSF48008">
    <property type="entry name" value="GntR ligand-binding domain-like"/>
    <property type="match status" value="1"/>
</dbReference>
<dbReference type="InterPro" id="IPR011711">
    <property type="entry name" value="GntR_C"/>
</dbReference>
<dbReference type="InterPro" id="IPR036390">
    <property type="entry name" value="WH_DNA-bd_sf"/>
</dbReference>
<comment type="caution">
    <text evidence="5">The sequence shown here is derived from an EMBL/GenBank/DDBJ whole genome shotgun (WGS) entry which is preliminary data.</text>
</comment>
<evidence type="ECO:0000313" key="5">
    <source>
        <dbReference type="EMBL" id="MTH66491.1"/>
    </source>
</evidence>
<gene>
    <name evidence="5" type="ORF">GL284_19745</name>
</gene>
<sequence>MLNTRAQAALTAALHQGKLRAGQFVSMPQLVDLLQLPLAAVREATRHASSAGWLEIIPKRGVQIMDAQPELIRDSLDLRMVLDQEGARRRIRDPQGQQGLHDLRQTHLAILDAALRGSPPDLPPRANSVDLTLHDYLAEGLANPLLRRAYDANRIRIAIIQRVRPFVQERIISAMREHLAIMDALDRQNEDAATRAIALHCERTQHWWGVPPVGQG</sequence>
<dbReference type="AlphaFoldDB" id="A0A6L6J3N3"/>
<dbReference type="Pfam" id="PF07729">
    <property type="entry name" value="FCD"/>
    <property type="match status" value="1"/>
</dbReference>
<dbReference type="Gene3D" id="1.10.10.10">
    <property type="entry name" value="Winged helix-like DNA-binding domain superfamily/Winged helix DNA-binding domain"/>
    <property type="match status" value="1"/>
</dbReference>
<keyword evidence="3" id="KW-0804">Transcription</keyword>
<dbReference type="SMART" id="SM00895">
    <property type="entry name" value="FCD"/>
    <property type="match status" value="1"/>
</dbReference>
<dbReference type="GO" id="GO:0003677">
    <property type="term" value="F:DNA binding"/>
    <property type="evidence" value="ECO:0007669"/>
    <property type="project" value="UniProtKB-KW"/>
</dbReference>
<accession>A0A6L6J3N3</accession>
<keyword evidence="1" id="KW-0805">Transcription regulation</keyword>
<evidence type="ECO:0000256" key="3">
    <source>
        <dbReference type="ARBA" id="ARBA00023163"/>
    </source>
</evidence>
<keyword evidence="6" id="KW-1185">Reference proteome</keyword>
<organism evidence="5 6">
    <name type="scientific">Paracoccus shanxieyensis</name>
    <dbReference type="NCBI Taxonomy" id="2675752"/>
    <lineage>
        <taxon>Bacteria</taxon>
        <taxon>Pseudomonadati</taxon>
        <taxon>Pseudomonadota</taxon>
        <taxon>Alphaproteobacteria</taxon>
        <taxon>Rhodobacterales</taxon>
        <taxon>Paracoccaceae</taxon>
        <taxon>Paracoccus</taxon>
    </lineage>
</organism>
<evidence type="ECO:0000256" key="2">
    <source>
        <dbReference type="ARBA" id="ARBA00023125"/>
    </source>
</evidence>
<evidence type="ECO:0000256" key="1">
    <source>
        <dbReference type="ARBA" id="ARBA00023015"/>
    </source>
</evidence>
<proteinExistence type="predicted"/>
<dbReference type="Gene3D" id="1.20.120.530">
    <property type="entry name" value="GntR ligand-binding domain-like"/>
    <property type="match status" value="1"/>
</dbReference>
<dbReference type="PANTHER" id="PTHR43537">
    <property type="entry name" value="TRANSCRIPTIONAL REGULATOR, GNTR FAMILY"/>
    <property type="match status" value="1"/>
</dbReference>
<reference evidence="5 6" key="1">
    <citation type="submission" date="2019-11" db="EMBL/GenBank/DDBJ databases">
        <authorList>
            <person name="Dong K."/>
        </authorList>
    </citation>
    <scope>NUCLEOTIDE SEQUENCE [LARGE SCALE GENOMIC DNA]</scope>
    <source>
        <strain evidence="5 6">DK608</strain>
    </source>
</reference>
<name>A0A6L6J3N3_9RHOB</name>
<dbReference type="SUPFAM" id="SSF46785">
    <property type="entry name" value="Winged helix' DNA-binding domain"/>
    <property type="match status" value="1"/>
</dbReference>
<feature type="domain" description="GntR C-terminal" evidence="4">
    <location>
        <begin position="74"/>
        <end position="203"/>
    </location>
</feature>
<dbReference type="Proteomes" id="UP000478740">
    <property type="component" value="Unassembled WGS sequence"/>
</dbReference>
<evidence type="ECO:0000313" key="6">
    <source>
        <dbReference type="Proteomes" id="UP000478740"/>
    </source>
</evidence>
<evidence type="ECO:0000259" key="4">
    <source>
        <dbReference type="SMART" id="SM00895"/>
    </source>
</evidence>
<dbReference type="InterPro" id="IPR036388">
    <property type="entry name" value="WH-like_DNA-bd_sf"/>
</dbReference>
<dbReference type="EMBL" id="WMII01000034">
    <property type="protein sequence ID" value="MTH66491.1"/>
    <property type="molecule type" value="Genomic_DNA"/>
</dbReference>